<dbReference type="Gene3D" id="3.30.70.1070">
    <property type="entry name" value="Sporulation related repeat"/>
    <property type="match status" value="1"/>
</dbReference>
<proteinExistence type="predicted"/>
<name>A0A7Z0VQA6_9GAMM</name>
<dbReference type="EMBL" id="MARB01000002">
    <property type="protein sequence ID" value="ODJ89356.1"/>
    <property type="molecule type" value="Genomic_DNA"/>
</dbReference>
<dbReference type="InterPro" id="IPR027417">
    <property type="entry name" value="P-loop_NTPase"/>
</dbReference>
<dbReference type="InterPro" id="IPR007730">
    <property type="entry name" value="SPOR-like_dom"/>
</dbReference>
<keyword evidence="2" id="KW-0472">Membrane</keyword>
<dbReference type="SUPFAM" id="SSF52540">
    <property type="entry name" value="P-loop containing nucleoside triphosphate hydrolases"/>
    <property type="match status" value="1"/>
</dbReference>
<organism evidence="4 5">
    <name type="scientific">Candidatus Thiodiazotropha endolucinida</name>
    <dbReference type="NCBI Taxonomy" id="1655433"/>
    <lineage>
        <taxon>Bacteria</taxon>
        <taxon>Pseudomonadati</taxon>
        <taxon>Pseudomonadota</taxon>
        <taxon>Gammaproteobacteria</taxon>
        <taxon>Chromatiales</taxon>
        <taxon>Sedimenticolaceae</taxon>
        <taxon>Candidatus Thiodiazotropha</taxon>
    </lineage>
</organism>
<keyword evidence="2" id="KW-0812">Transmembrane</keyword>
<keyword evidence="5" id="KW-1185">Reference proteome</keyword>
<evidence type="ECO:0000256" key="2">
    <source>
        <dbReference type="SAM" id="Phobius"/>
    </source>
</evidence>
<keyword evidence="2" id="KW-1133">Transmembrane helix</keyword>
<dbReference type="PANTHER" id="PTHR35894:SF1">
    <property type="entry name" value="PHOSPHORIBULOKINASE _ URIDINE KINASE FAMILY"/>
    <property type="match status" value="1"/>
</dbReference>
<dbReference type="CDD" id="cd00009">
    <property type="entry name" value="AAA"/>
    <property type="match status" value="1"/>
</dbReference>
<dbReference type="InterPro" id="IPR049945">
    <property type="entry name" value="AAA_22"/>
</dbReference>
<gene>
    <name evidence="4" type="ORF">CODIS_04550</name>
</gene>
<reference evidence="4 5" key="1">
    <citation type="submission" date="2016-06" db="EMBL/GenBank/DDBJ databases">
        <title>Genome sequence of endosymbiont of Candidatus Endolucinida thiodiazotropha.</title>
        <authorList>
            <person name="Poehlein A."/>
            <person name="Koenig S."/>
            <person name="Heiden S.E."/>
            <person name="Thuermer A."/>
            <person name="Voget S."/>
            <person name="Daniel R."/>
            <person name="Markert S."/>
            <person name="Gros O."/>
            <person name="Schweder T."/>
        </authorList>
    </citation>
    <scope>NUCLEOTIDE SEQUENCE [LARGE SCALE GENOMIC DNA]</scope>
    <source>
        <strain evidence="4 5">COS</strain>
    </source>
</reference>
<accession>A0A7Z0VQA6</accession>
<evidence type="ECO:0000313" key="4">
    <source>
        <dbReference type="EMBL" id="ODJ89356.1"/>
    </source>
</evidence>
<dbReference type="InterPro" id="IPR052026">
    <property type="entry name" value="ExeA_AAA_ATPase_DNA-bind"/>
</dbReference>
<feature type="region of interest" description="Disordered" evidence="1">
    <location>
        <begin position="411"/>
        <end position="448"/>
    </location>
</feature>
<evidence type="ECO:0000256" key="1">
    <source>
        <dbReference type="SAM" id="MobiDB-lite"/>
    </source>
</evidence>
<dbReference type="OrthoDB" id="6189127at2"/>
<dbReference type="Pfam" id="PF05036">
    <property type="entry name" value="SPOR"/>
    <property type="match status" value="1"/>
</dbReference>
<dbReference type="GO" id="GO:0016887">
    <property type="term" value="F:ATP hydrolysis activity"/>
    <property type="evidence" value="ECO:0007669"/>
    <property type="project" value="InterPro"/>
</dbReference>
<dbReference type="PROSITE" id="PS51724">
    <property type="entry name" value="SPOR"/>
    <property type="match status" value="1"/>
</dbReference>
<dbReference type="AlphaFoldDB" id="A0A7Z0VQA6"/>
<sequence>MSDANDFFSTSEVSARLDLVRHLIENSELVPLVRGPSGIGKTLLATRLQQLAPENWSVCHFDADPTMQPERLLATIARCSGLPDIAGELLQRLVDRFGILRKRGRIPVLLVDDAHMLPPTSLITLLRLFERQLDGVRLVSIVLFADEQIDLLLSTPQLQVMSPQAIQVIDLPVMTRQEAAAYMQFLLKNEGLSENLALDDVKLNRIYRETRGNPGLLASAILNAVGENGNDEREGSFLSGYKKQLLIGGLPLLIVVLLFIWLISSLIEPESEAPPARQVENRIEPLPAPAALPQSQIQMPEVTQTEAAPAPVVESAAVQNLDAKSQAPEKTIESIDESVTTAKLDVVTDSVVENSASPSAVPVLEESTASENRDEFAAVQGIKETPAEIEVESEQLAKSDQPIVADMVETSDMQHQPETPGRQPVAEINSQPVAEGRITDNGVESKTSAETPIAAVEELVEPSGSAEEAGGDTAAIWVMSRSADNYTLQLIAVENLASLQRYIDSNSLTGKTHTLQMTRNGKPLYALLWGEFPDRVSAQKAVSALPSRVQKTGVWARSFASLKQSMAR</sequence>
<dbReference type="Gene3D" id="3.40.50.300">
    <property type="entry name" value="P-loop containing nucleotide triphosphate hydrolases"/>
    <property type="match status" value="1"/>
</dbReference>
<protein>
    <recommendedName>
        <fullName evidence="3">SPOR domain-containing protein</fullName>
    </recommendedName>
</protein>
<dbReference type="RefSeq" id="WP_069121090.1">
    <property type="nucleotide sequence ID" value="NZ_MARB01000002.1"/>
</dbReference>
<dbReference type="Pfam" id="PF13401">
    <property type="entry name" value="AAA_22"/>
    <property type="match status" value="1"/>
</dbReference>
<dbReference type="InterPro" id="IPR036680">
    <property type="entry name" value="SPOR-like_sf"/>
</dbReference>
<dbReference type="Proteomes" id="UP000094769">
    <property type="component" value="Unassembled WGS sequence"/>
</dbReference>
<dbReference type="GO" id="GO:0042834">
    <property type="term" value="F:peptidoglycan binding"/>
    <property type="evidence" value="ECO:0007669"/>
    <property type="project" value="InterPro"/>
</dbReference>
<feature type="domain" description="SPOR" evidence="3">
    <location>
        <begin position="480"/>
        <end position="558"/>
    </location>
</feature>
<comment type="caution">
    <text evidence="4">The sequence shown here is derived from an EMBL/GenBank/DDBJ whole genome shotgun (WGS) entry which is preliminary data.</text>
</comment>
<feature type="transmembrane region" description="Helical" evidence="2">
    <location>
        <begin position="245"/>
        <end position="267"/>
    </location>
</feature>
<dbReference type="PANTHER" id="PTHR35894">
    <property type="entry name" value="GENERAL SECRETION PATHWAY PROTEIN A-RELATED"/>
    <property type="match status" value="1"/>
</dbReference>
<evidence type="ECO:0000259" key="3">
    <source>
        <dbReference type="PROSITE" id="PS51724"/>
    </source>
</evidence>
<evidence type="ECO:0000313" key="5">
    <source>
        <dbReference type="Proteomes" id="UP000094769"/>
    </source>
</evidence>